<name>A0AAN9U7E1_9PEZI</name>
<protein>
    <submittedName>
        <fullName evidence="2">Uncharacterized protein</fullName>
    </submittedName>
</protein>
<comment type="caution">
    <text evidence="2">The sequence shown here is derived from an EMBL/GenBank/DDBJ whole genome shotgun (WGS) entry which is preliminary data.</text>
</comment>
<keyword evidence="1" id="KW-0472">Membrane</keyword>
<gene>
    <name evidence="2" type="ORF">SLS53_004640</name>
</gene>
<dbReference type="EMBL" id="JAJSPL020000016">
    <property type="protein sequence ID" value="KAK7742054.1"/>
    <property type="molecule type" value="Genomic_DNA"/>
</dbReference>
<evidence type="ECO:0000256" key="1">
    <source>
        <dbReference type="SAM" id="Phobius"/>
    </source>
</evidence>
<keyword evidence="1" id="KW-1133">Transmembrane helix</keyword>
<accession>A0AAN9U7E1</accession>
<evidence type="ECO:0000313" key="2">
    <source>
        <dbReference type="EMBL" id="KAK7742054.1"/>
    </source>
</evidence>
<dbReference type="Proteomes" id="UP001320245">
    <property type="component" value="Unassembled WGS sequence"/>
</dbReference>
<reference evidence="2 3" key="1">
    <citation type="journal article" date="2023" name="PLoS ONE">
        <title>Cytospora paraplurivora sp. nov. isolated from orchards with fruit tree decline syndrome in Ontario, Canada.</title>
        <authorList>
            <person name="Ilyukhin E."/>
            <person name="Nguyen H.D.T."/>
            <person name="Castle A.J."/>
            <person name="Ellouze W."/>
        </authorList>
    </citation>
    <scope>NUCLEOTIDE SEQUENCE [LARGE SCALE GENOMIC DNA]</scope>
    <source>
        <strain evidence="2 3">FDS-564</strain>
    </source>
</reference>
<dbReference type="AlphaFoldDB" id="A0AAN9U7E1"/>
<sequence>MSYVGIQYFTVVAFPPEGLTWWVPHLFVPIILMMGAAGGWFVLSTAHIIRYIKAVPKAQLPRSYLTGGRAKRTPEEEKSLAALNASPVALDIALSNVLPFLPPKRIIAAPEEVLVPFKMHLTPLGTGATAEAPAPKATGFLATLAVPFRALGRGLKGPFVGLRRGLLREGFAKIKIKDKTYKIDVLGGKLLDQGKVLDHLVAYRPNRFSRIPKSW</sequence>
<feature type="transmembrane region" description="Helical" evidence="1">
    <location>
        <begin position="22"/>
        <end position="43"/>
    </location>
</feature>
<keyword evidence="1" id="KW-0812">Transmembrane</keyword>
<proteinExistence type="predicted"/>
<evidence type="ECO:0000313" key="3">
    <source>
        <dbReference type="Proteomes" id="UP001320245"/>
    </source>
</evidence>
<organism evidence="2 3">
    <name type="scientific">Cytospora paraplurivora</name>
    <dbReference type="NCBI Taxonomy" id="2898453"/>
    <lineage>
        <taxon>Eukaryota</taxon>
        <taxon>Fungi</taxon>
        <taxon>Dikarya</taxon>
        <taxon>Ascomycota</taxon>
        <taxon>Pezizomycotina</taxon>
        <taxon>Sordariomycetes</taxon>
        <taxon>Sordariomycetidae</taxon>
        <taxon>Diaporthales</taxon>
        <taxon>Cytosporaceae</taxon>
        <taxon>Cytospora</taxon>
    </lineage>
</organism>
<keyword evidence="3" id="KW-1185">Reference proteome</keyword>